<feature type="domain" description="CheW-like" evidence="1">
    <location>
        <begin position="67"/>
        <end position="202"/>
    </location>
</feature>
<dbReference type="Proteomes" id="UP000051276">
    <property type="component" value="Unassembled WGS sequence"/>
</dbReference>
<dbReference type="Gene3D" id="2.40.50.180">
    <property type="entry name" value="CheA-289, Domain 4"/>
    <property type="match status" value="1"/>
</dbReference>
<dbReference type="EMBL" id="LMXI01000329">
    <property type="protein sequence ID" value="KRT58513.1"/>
    <property type="molecule type" value="Genomic_DNA"/>
</dbReference>
<sequence length="202" mass="22184">MIRSVEYEQPVVSLAEKDLALTSYLDMLLAEVDELLQAPSPVEVEALDGVPSPSEGLRFSPNWSKTPFQTLLFEVEDVSLAVPLVCLSEVAAWDGQCAAVPKQPKWMLGVLMRRDELVGIIDTAQLIMPERSVGECSKGYLLLVDEGRIGLVVDRVCETTTLVRGDVCWAREASRRVWMAGVIIEQLVVLLEVDGLVGMING</sequence>
<evidence type="ECO:0000313" key="3">
    <source>
        <dbReference type="EMBL" id="KRT58513.1"/>
    </source>
</evidence>
<dbReference type="AlphaFoldDB" id="A0A0T5Z797"/>
<dbReference type="GO" id="GO:0006935">
    <property type="term" value="P:chemotaxis"/>
    <property type="evidence" value="ECO:0007669"/>
    <property type="project" value="InterPro"/>
</dbReference>
<evidence type="ECO:0000313" key="2">
    <source>
        <dbReference type="EMBL" id="KRT55618.1"/>
    </source>
</evidence>
<name>A0A0T5Z797_9GAMM</name>
<dbReference type="Gene3D" id="2.30.30.40">
    <property type="entry name" value="SH3 Domains"/>
    <property type="match status" value="1"/>
</dbReference>
<dbReference type="InterPro" id="IPR002545">
    <property type="entry name" value="CheW-lke_dom"/>
</dbReference>
<dbReference type="GO" id="GO:0007165">
    <property type="term" value="P:signal transduction"/>
    <property type="evidence" value="ECO:0007669"/>
    <property type="project" value="InterPro"/>
</dbReference>
<evidence type="ECO:0000259" key="1">
    <source>
        <dbReference type="PROSITE" id="PS50851"/>
    </source>
</evidence>
<dbReference type="PROSITE" id="PS50851">
    <property type="entry name" value="CHEW"/>
    <property type="match status" value="1"/>
</dbReference>
<organism evidence="3 4">
    <name type="scientific">endosymbiont of Ridgeia piscesae</name>
    <dbReference type="NCBI Taxonomy" id="54398"/>
    <lineage>
        <taxon>Bacteria</taxon>
        <taxon>Pseudomonadati</taxon>
        <taxon>Pseudomonadota</taxon>
        <taxon>Gammaproteobacteria</taxon>
        <taxon>sulfur-oxidizing symbionts</taxon>
    </lineage>
</organism>
<evidence type="ECO:0000313" key="5">
    <source>
        <dbReference type="Proteomes" id="UP000051634"/>
    </source>
</evidence>
<reference evidence="4 5" key="1">
    <citation type="submission" date="2015-11" db="EMBL/GenBank/DDBJ databases">
        <title>The genome of Candidatus Endoriftia persephone in Ridgeia piscesae and population structure of the North Eastern Pacific vestimentiferan symbionts.</title>
        <authorList>
            <person name="Perez M."/>
            <person name="Juniper K.S."/>
        </authorList>
    </citation>
    <scope>NUCLEOTIDE SEQUENCE [LARGE SCALE GENOMIC DNA]</scope>
    <source>
        <strain evidence="3">Ind10</strain>
        <strain evidence="2">Ind11</strain>
    </source>
</reference>
<dbReference type="RefSeq" id="WP_057957011.1">
    <property type="nucleotide sequence ID" value="NZ_KQ557136.1"/>
</dbReference>
<accession>A0A0T5Z797</accession>
<dbReference type="SMART" id="SM00260">
    <property type="entry name" value="CheW"/>
    <property type="match status" value="1"/>
</dbReference>
<proteinExistence type="predicted"/>
<keyword evidence="5" id="KW-1185">Reference proteome</keyword>
<gene>
    <name evidence="2" type="ORF">Ga0074115_12140</name>
    <name evidence="3" type="ORF">Ga0076813_13652</name>
</gene>
<dbReference type="Pfam" id="PF01584">
    <property type="entry name" value="CheW"/>
    <property type="match status" value="1"/>
</dbReference>
<dbReference type="InterPro" id="IPR036061">
    <property type="entry name" value="CheW-like_dom_sf"/>
</dbReference>
<evidence type="ECO:0000313" key="4">
    <source>
        <dbReference type="Proteomes" id="UP000051276"/>
    </source>
</evidence>
<dbReference type="EMBL" id="LDXT01000076">
    <property type="protein sequence ID" value="KRT55618.1"/>
    <property type="molecule type" value="Genomic_DNA"/>
</dbReference>
<protein>
    <submittedName>
        <fullName evidence="2">Chemotaxis signal transduction protein</fullName>
    </submittedName>
    <submittedName>
        <fullName evidence="3">Purine-binding chemotaxis protein CheW</fullName>
    </submittedName>
</protein>
<comment type="caution">
    <text evidence="3">The sequence shown here is derived from an EMBL/GenBank/DDBJ whole genome shotgun (WGS) entry which is preliminary data.</text>
</comment>
<dbReference type="STRING" id="54398.Ga0074115_12140"/>
<dbReference type="Proteomes" id="UP000051634">
    <property type="component" value="Unassembled WGS sequence"/>
</dbReference>
<dbReference type="SUPFAM" id="SSF50341">
    <property type="entry name" value="CheW-like"/>
    <property type="match status" value="1"/>
</dbReference>
<dbReference type="OrthoDB" id="5565759at2"/>